<evidence type="ECO:0000256" key="3">
    <source>
        <dbReference type="PROSITE-ProRule" id="PRU00169"/>
    </source>
</evidence>
<name>A0AAI9AJ73_9BACT</name>
<proteinExistence type="predicted"/>
<organism evidence="6 7">
    <name type="scientific">Caminibacter mediatlanticus TB-2</name>
    <dbReference type="NCBI Taxonomy" id="391592"/>
    <lineage>
        <taxon>Bacteria</taxon>
        <taxon>Pseudomonadati</taxon>
        <taxon>Campylobacterota</taxon>
        <taxon>Epsilonproteobacteria</taxon>
        <taxon>Nautiliales</taxon>
        <taxon>Nautiliaceae</taxon>
        <taxon>Caminibacter</taxon>
    </lineage>
</organism>
<dbReference type="SUPFAM" id="SSF52172">
    <property type="entry name" value="CheY-like"/>
    <property type="match status" value="2"/>
</dbReference>
<dbReference type="InterPro" id="IPR000160">
    <property type="entry name" value="GGDEF_dom"/>
</dbReference>
<evidence type="ECO:0000259" key="4">
    <source>
        <dbReference type="PROSITE" id="PS50110"/>
    </source>
</evidence>
<dbReference type="PANTHER" id="PTHR45138:SF9">
    <property type="entry name" value="DIGUANYLATE CYCLASE DGCM-RELATED"/>
    <property type="match status" value="1"/>
</dbReference>
<dbReference type="FunFam" id="3.30.70.270:FF:000001">
    <property type="entry name" value="Diguanylate cyclase domain protein"/>
    <property type="match status" value="1"/>
</dbReference>
<sequence length="395" mass="46612">MDILIIEDNKTYQKAIKYYLEKNLLFVNCKKISSFSELKNQQKNYDLYICDYNLEDAPNGEHIKQLISQKKDVIVLTKYENVSDFIRNNVLEFILKEDHSMLDYLVKFIKRIIKNKNIYVLVVDDSLLIRKHITNILSKLKFNIIEAHDGEYAIKLLQKNQIDIVITDLLMPNLNGNDLIKHIRKKYTMSELPIIVISSQDEKKEFIKSLKLGANDFLKKSFLKDELVLRIHNILDLYDSYKKVNKKLQIDSLTNVYNRYCLEHHLEKVFNLYENKTIAMLDIDFFKKINDTYGHQYGDKVLEHFAKTIKSVVRKSDIVIRYGGEEFLIFFPNTTKKEALIILLKIKRRLHECDYNYTFSAGISDEGSSLPEMIKIADERLYKAKKEGRDRIIIE</sequence>
<comment type="caution">
    <text evidence="6">The sequence shown here is derived from an EMBL/GenBank/DDBJ whole genome shotgun (WGS) entry which is preliminary data.</text>
</comment>
<dbReference type="PANTHER" id="PTHR45138">
    <property type="entry name" value="REGULATORY COMPONENTS OF SENSORY TRANSDUCTION SYSTEM"/>
    <property type="match status" value="1"/>
</dbReference>
<evidence type="ECO:0000313" key="7">
    <source>
        <dbReference type="Proteomes" id="UP000003288"/>
    </source>
</evidence>
<accession>A0AAI9AJ73</accession>
<dbReference type="EC" id="2.7.7.65" evidence="1"/>
<feature type="domain" description="GGDEF" evidence="5">
    <location>
        <begin position="274"/>
        <end position="395"/>
    </location>
</feature>
<dbReference type="SUPFAM" id="SSF55073">
    <property type="entry name" value="Nucleotide cyclase"/>
    <property type="match status" value="1"/>
</dbReference>
<dbReference type="InterPro" id="IPR050469">
    <property type="entry name" value="Diguanylate_Cyclase"/>
</dbReference>
<dbReference type="CDD" id="cd01949">
    <property type="entry name" value="GGDEF"/>
    <property type="match status" value="1"/>
</dbReference>
<reference evidence="6 7" key="1">
    <citation type="journal article" date="2011" name="Stand. Genomic Sci.">
        <title>Draft genome sequence of Caminibacter mediatlanticus strain TB-2, an epsilonproteobacterium isolated from a deep-sea hydrothermal vent.</title>
        <authorList>
            <person name="Giovannelli D."/>
            <person name="Ferriera S."/>
            <person name="Johnson J."/>
            <person name="Kravitz S."/>
            <person name="Perez-Rodriguez I."/>
            <person name="Ricci J."/>
            <person name="O'Brien C."/>
            <person name="Voordeckers J.W."/>
            <person name="Bini E."/>
            <person name="Vetriani C."/>
        </authorList>
    </citation>
    <scope>NUCLEOTIDE SEQUENCE [LARGE SCALE GENOMIC DNA]</scope>
    <source>
        <strain evidence="6 7">TB-2</strain>
    </source>
</reference>
<dbReference type="Pfam" id="PF00990">
    <property type="entry name" value="GGDEF"/>
    <property type="match status" value="1"/>
</dbReference>
<feature type="modified residue" description="4-aspartylphosphate" evidence="3">
    <location>
        <position position="168"/>
    </location>
</feature>
<protein>
    <recommendedName>
        <fullName evidence="1">diguanylate cyclase</fullName>
        <ecNumber evidence="1">2.7.7.65</ecNumber>
    </recommendedName>
</protein>
<dbReference type="Gene3D" id="3.30.70.270">
    <property type="match status" value="1"/>
</dbReference>
<gene>
    <name evidence="6" type="ORF">CMTB2_03188</name>
</gene>
<dbReference type="Gene3D" id="3.40.50.2300">
    <property type="match status" value="2"/>
</dbReference>
<dbReference type="InterPro" id="IPR029787">
    <property type="entry name" value="Nucleotide_cyclase"/>
</dbReference>
<dbReference type="PROSITE" id="PS50110">
    <property type="entry name" value="RESPONSE_REGULATORY"/>
    <property type="match status" value="1"/>
</dbReference>
<dbReference type="AlphaFoldDB" id="A0AAI9AJ73"/>
<dbReference type="GO" id="GO:0052621">
    <property type="term" value="F:diguanylate cyclase activity"/>
    <property type="evidence" value="ECO:0007669"/>
    <property type="project" value="UniProtKB-EC"/>
</dbReference>
<dbReference type="InterPro" id="IPR001789">
    <property type="entry name" value="Sig_transdc_resp-reg_receiver"/>
</dbReference>
<evidence type="ECO:0000313" key="6">
    <source>
        <dbReference type="EMBL" id="EDM24487.1"/>
    </source>
</evidence>
<dbReference type="EMBL" id="ABCJ01000001">
    <property type="protein sequence ID" value="EDM24487.1"/>
    <property type="molecule type" value="Genomic_DNA"/>
</dbReference>
<dbReference type="PROSITE" id="PS50887">
    <property type="entry name" value="GGDEF"/>
    <property type="match status" value="1"/>
</dbReference>
<dbReference type="NCBIfam" id="TIGR00254">
    <property type="entry name" value="GGDEF"/>
    <property type="match status" value="1"/>
</dbReference>
<dbReference type="InterPro" id="IPR043128">
    <property type="entry name" value="Rev_trsase/Diguanyl_cyclase"/>
</dbReference>
<dbReference type="Proteomes" id="UP000003288">
    <property type="component" value="Unassembled WGS sequence"/>
</dbReference>
<keyword evidence="3" id="KW-0597">Phosphoprotein</keyword>
<dbReference type="Pfam" id="PF00072">
    <property type="entry name" value="Response_reg"/>
    <property type="match status" value="1"/>
</dbReference>
<feature type="domain" description="Response regulatory" evidence="4">
    <location>
        <begin position="119"/>
        <end position="235"/>
    </location>
</feature>
<comment type="catalytic activity">
    <reaction evidence="2">
        <text>2 GTP = 3',3'-c-di-GMP + 2 diphosphate</text>
        <dbReference type="Rhea" id="RHEA:24898"/>
        <dbReference type="ChEBI" id="CHEBI:33019"/>
        <dbReference type="ChEBI" id="CHEBI:37565"/>
        <dbReference type="ChEBI" id="CHEBI:58805"/>
        <dbReference type="EC" id="2.7.7.65"/>
    </reaction>
</comment>
<dbReference type="SMART" id="SM00448">
    <property type="entry name" value="REC"/>
    <property type="match status" value="2"/>
</dbReference>
<evidence type="ECO:0000256" key="1">
    <source>
        <dbReference type="ARBA" id="ARBA00012528"/>
    </source>
</evidence>
<evidence type="ECO:0000259" key="5">
    <source>
        <dbReference type="PROSITE" id="PS50887"/>
    </source>
</evidence>
<dbReference type="RefSeq" id="WP_007473466.1">
    <property type="nucleotide sequence ID" value="NZ_ABCJ01000001.1"/>
</dbReference>
<dbReference type="GO" id="GO:0000160">
    <property type="term" value="P:phosphorelay signal transduction system"/>
    <property type="evidence" value="ECO:0007669"/>
    <property type="project" value="InterPro"/>
</dbReference>
<dbReference type="SMART" id="SM00267">
    <property type="entry name" value="GGDEF"/>
    <property type="match status" value="1"/>
</dbReference>
<evidence type="ECO:0000256" key="2">
    <source>
        <dbReference type="ARBA" id="ARBA00034247"/>
    </source>
</evidence>
<dbReference type="InterPro" id="IPR011006">
    <property type="entry name" value="CheY-like_superfamily"/>
</dbReference>